<dbReference type="RefSeq" id="WP_178931474.1">
    <property type="nucleotide sequence ID" value="NZ_JACBAZ010000002.1"/>
</dbReference>
<name>A0A851GBX5_9BACT</name>
<dbReference type="AlphaFoldDB" id="A0A851GBX5"/>
<gene>
    <name evidence="1" type="ORF">HW115_04855</name>
</gene>
<reference evidence="1 2" key="1">
    <citation type="submission" date="2020-07" db="EMBL/GenBank/DDBJ databases">
        <title>Roseicoccus Jingziensis gen. nov., sp. nov., isolated from coastal seawater.</title>
        <authorList>
            <person name="Feng X."/>
        </authorList>
    </citation>
    <scope>NUCLEOTIDE SEQUENCE [LARGE SCALE GENOMIC DNA]</scope>
    <source>
        <strain evidence="1 2">N1E253</strain>
    </source>
</reference>
<dbReference type="InterPro" id="IPR029475">
    <property type="entry name" value="DUF6807"/>
</dbReference>
<accession>A0A851GBX5</accession>
<sequence length="326" mass="36499">MRSSSWSPLLLAVGTLTGHAQFEASQAQGKIEIRDRGKVVLAWQYEPIQQAKGGAKFAGSAFLHPITTPAGFELTRIQPGDHLHHFGLWWPWKMVQVQGKKYNTWEIQQKQGRHRCVQAGILNQSANKVSISFENHSEINTAAKGKAASYQPVIKETGNLTIQRQAGDSYIIDIRLNQKPIQGSQTSIAQYRYSGFSWRGTAAWNKTNSTLLSSGGHKRDQANGTTATWAMVYGDTEIHKQAGKATMLIMSAAKKLNHAEERLRVWDSKAHNGAPFINFNPVMKQPASFDANNSPVRSRHYRIIVADKVITPDEANQYWAQWKLLH</sequence>
<dbReference type="EMBL" id="JACBAZ010000002">
    <property type="protein sequence ID" value="NWK54926.1"/>
    <property type="molecule type" value="Genomic_DNA"/>
</dbReference>
<protein>
    <submittedName>
        <fullName evidence="1">PmoA family protein</fullName>
    </submittedName>
</protein>
<evidence type="ECO:0000313" key="2">
    <source>
        <dbReference type="Proteomes" id="UP000557872"/>
    </source>
</evidence>
<keyword evidence="2" id="KW-1185">Reference proteome</keyword>
<dbReference type="Proteomes" id="UP000557872">
    <property type="component" value="Unassembled WGS sequence"/>
</dbReference>
<comment type="caution">
    <text evidence="1">The sequence shown here is derived from an EMBL/GenBank/DDBJ whole genome shotgun (WGS) entry which is preliminary data.</text>
</comment>
<proteinExistence type="predicted"/>
<dbReference type="Pfam" id="PF14100">
    <property type="entry name" value="DUF6807"/>
    <property type="match status" value="1"/>
</dbReference>
<organism evidence="1 2">
    <name type="scientific">Oceaniferula marina</name>
    <dbReference type="NCBI Taxonomy" id="2748318"/>
    <lineage>
        <taxon>Bacteria</taxon>
        <taxon>Pseudomonadati</taxon>
        <taxon>Verrucomicrobiota</taxon>
        <taxon>Verrucomicrobiia</taxon>
        <taxon>Verrucomicrobiales</taxon>
        <taxon>Verrucomicrobiaceae</taxon>
        <taxon>Oceaniferula</taxon>
    </lineage>
</organism>
<evidence type="ECO:0000313" key="1">
    <source>
        <dbReference type="EMBL" id="NWK54926.1"/>
    </source>
</evidence>